<dbReference type="InterPro" id="IPR007110">
    <property type="entry name" value="Ig-like_dom"/>
</dbReference>
<feature type="chain" id="PRO_5043758522" description="Ig-like domain-containing protein" evidence="10">
    <location>
        <begin position="22"/>
        <end position="600"/>
    </location>
</feature>
<dbReference type="GO" id="GO:0050839">
    <property type="term" value="F:cell adhesion molecule binding"/>
    <property type="evidence" value="ECO:0007669"/>
    <property type="project" value="TreeGrafter"/>
</dbReference>
<dbReference type="GeneID" id="108429950"/>
<protein>
    <recommendedName>
        <fullName evidence="11">Ig-like domain-containing protein</fullName>
    </recommendedName>
</protein>
<feature type="domain" description="Ig-like" evidence="11">
    <location>
        <begin position="250"/>
        <end position="332"/>
    </location>
</feature>
<evidence type="ECO:0000256" key="5">
    <source>
        <dbReference type="ARBA" id="ARBA00023157"/>
    </source>
</evidence>
<name>A0A3B4D7T0_PYGNA</name>
<dbReference type="SUPFAM" id="SSF48726">
    <property type="entry name" value="Immunoglobulin"/>
    <property type="match status" value="4"/>
</dbReference>
<feature type="domain" description="Ig-like" evidence="11">
    <location>
        <begin position="340"/>
        <end position="418"/>
    </location>
</feature>
<comment type="subcellular location">
    <subcellularLocation>
        <location evidence="1">Membrane</location>
        <topology evidence="1">Single-pass type I membrane protein</topology>
    </subcellularLocation>
</comment>
<keyword evidence="4 9" id="KW-0472">Membrane</keyword>
<evidence type="ECO:0000256" key="9">
    <source>
        <dbReference type="SAM" id="Phobius"/>
    </source>
</evidence>
<dbReference type="InterPro" id="IPR003599">
    <property type="entry name" value="Ig_sub"/>
</dbReference>
<dbReference type="Proteomes" id="UP001501920">
    <property type="component" value="Chromosome 3"/>
</dbReference>
<dbReference type="InterPro" id="IPR003598">
    <property type="entry name" value="Ig_sub2"/>
</dbReference>
<evidence type="ECO:0000256" key="10">
    <source>
        <dbReference type="SAM" id="SignalP"/>
    </source>
</evidence>
<dbReference type="Pfam" id="PF07686">
    <property type="entry name" value="V-set"/>
    <property type="match status" value="1"/>
</dbReference>
<dbReference type="GO" id="GO:0005911">
    <property type="term" value="C:cell-cell junction"/>
    <property type="evidence" value="ECO:0007669"/>
    <property type="project" value="TreeGrafter"/>
</dbReference>
<dbReference type="InterPro" id="IPR013106">
    <property type="entry name" value="Ig_V-set"/>
</dbReference>
<dbReference type="AlphaFoldDB" id="A0A3B4D7T0"/>
<keyword evidence="3 9" id="KW-1133">Transmembrane helix</keyword>
<dbReference type="GO" id="GO:0098609">
    <property type="term" value="P:cell-cell adhesion"/>
    <property type="evidence" value="ECO:0007669"/>
    <property type="project" value="TreeGrafter"/>
</dbReference>
<evidence type="ECO:0000313" key="13">
    <source>
        <dbReference type="Proteomes" id="UP001501920"/>
    </source>
</evidence>
<dbReference type="InterPro" id="IPR013783">
    <property type="entry name" value="Ig-like_fold"/>
</dbReference>
<dbReference type="GeneTree" id="ENSGT00940000161038"/>
<evidence type="ECO:0000256" key="1">
    <source>
        <dbReference type="ARBA" id="ARBA00004479"/>
    </source>
</evidence>
<keyword evidence="7" id="KW-0393">Immunoglobulin domain</keyword>
<organism evidence="12 13">
    <name type="scientific">Pygocentrus nattereri</name>
    <name type="common">Red-bellied piranha</name>
    <dbReference type="NCBI Taxonomy" id="42514"/>
    <lineage>
        <taxon>Eukaryota</taxon>
        <taxon>Metazoa</taxon>
        <taxon>Chordata</taxon>
        <taxon>Craniata</taxon>
        <taxon>Vertebrata</taxon>
        <taxon>Euteleostomi</taxon>
        <taxon>Actinopterygii</taxon>
        <taxon>Neopterygii</taxon>
        <taxon>Teleostei</taxon>
        <taxon>Ostariophysi</taxon>
        <taxon>Characiformes</taxon>
        <taxon>Characoidei</taxon>
        <taxon>Pygocentrus</taxon>
    </lineage>
</organism>
<reference evidence="12" key="2">
    <citation type="submission" date="2025-08" db="UniProtKB">
        <authorList>
            <consortium name="Ensembl"/>
        </authorList>
    </citation>
    <scope>IDENTIFICATION</scope>
</reference>
<evidence type="ECO:0000256" key="7">
    <source>
        <dbReference type="ARBA" id="ARBA00023319"/>
    </source>
</evidence>
<dbReference type="SMART" id="SM00408">
    <property type="entry name" value="IGc2"/>
    <property type="match status" value="3"/>
</dbReference>
<evidence type="ECO:0000259" key="11">
    <source>
        <dbReference type="PROSITE" id="PS50835"/>
    </source>
</evidence>
<sequence>MAGSSLRSLCLLFLSLGVCLAGITVKVSPEVDVILGETARLPCNYTISDSSVQPVVTWFIDSAGSRKRVAYRSPPDSGNDKIGLFKDRATMEADMTLVISKVNVGDEMSFFCQVRGGAVGVEEDVTKLRVFLSPEKPVISHNTHSITADQDQSSQVGTCTSRNGHPQPRIIWFKDSKPLPEVTDSKEKTYMVPRVVKESSGLFTVASELYMQLMKEDGKSVFHCTVEYAMPNGQITKESSDHFSLTVYYPAENMFFTLLNQGPFKEGDRVQMKCETDGNPQPEFEFYKGDVKLGQTGTGLWTLENVTRDDADIYKCYVLDFETFVELTRTLTLKVEYLDPVSIVPAGPLILKGGDALDLQCQTKSSNDHYVVWKKAGKELSQTGGLSLKSVTLADAGEYVCVASMRSVPGLEKQANITIRVEGKPEIDVPVKVEVKKKGDSVTLRCSALGYPAPQFNWRPSGKESVTVEGQKTISINILPATDAVITDGVTCEATNKFGTDTKKFEVAESANTADRRNHAGSGSPVFAKAEPQQAGSSIVVIAVVVSVLLLLFIVAVLYFLSKKNKMPCGKKDNAPGNGQDKHETKPFNEKDVEEAKSSN</sequence>
<feature type="domain" description="Ig-like" evidence="11">
    <location>
        <begin position="21"/>
        <end position="126"/>
    </location>
</feature>
<dbReference type="Pfam" id="PF13895">
    <property type="entry name" value="Ig_2"/>
    <property type="match status" value="1"/>
</dbReference>
<dbReference type="Pfam" id="PF13927">
    <property type="entry name" value="Ig_3"/>
    <property type="match status" value="2"/>
</dbReference>
<dbReference type="GO" id="GO:0005886">
    <property type="term" value="C:plasma membrane"/>
    <property type="evidence" value="ECO:0007669"/>
    <property type="project" value="TreeGrafter"/>
</dbReference>
<evidence type="ECO:0000313" key="12">
    <source>
        <dbReference type="Ensembl" id="ENSPNAP00000019483.2"/>
    </source>
</evidence>
<dbReference type="PANTHER" id="PTHR11640">
    <property type="entry name" value="NEPHRIN"/>
    <property type="match status" value="1"/>
</dbReference>
<dbReference type="SMART" id="SM00406">
    <property type="entry name" value="IGv"/>
    <property type="match status" value="1"/>
</dbReference>
<feature type="domain" description="Ig-like" evidence="11">
    <location>
        <begin position="425"/>
        <end position="508"/>
    </location>
</feature>
<feature type="transmembrane region" description="Helical" evidence="9">
    <location>
        <begin position="539"/>
        <end position="561"/>
    </location>
</feature>
<dbReference type="SMART" id="SM00409">
    <property type="entry name" value="IG"/>
    <property type="match status" value="4"/>
</dbReference>
<keyword evidence="6" id="KW-0325">Glycoprotein</keyword>
<dbReference type="InterPro" id="IPR013162">
    <property type="entry name" value="CD80_C2-set"/>
</dbReference>
<dbReference type="RefSeq" id="XP_017557529.1">
    <property type="nucleotide sequence ID" value="XM_017702040.2"/>
</dbReference>
<dbReference type="CDD" id="cd00096">
    <property type="entry name" value="Ig"/>
    <property type="match status" value="2"/>
</dbReference>
<dbReference type="InterPro" id="IPR051275">
    <property type="entry name" value="Cell_adhesion_signaling"/>
</dbReference>
<gene>
    <name evidence="12" type="primary">BCAM</name>
</gene>
<dbReference type="CTD" id="4059"/>
<reference evidence="12" key="3">
    <citation type="submission" date="2025-09" db="UniProtKB">
        <authorList>
            <consortium name="Ensembl"/>
        </authorList>
    </citation>
    <scope>IDENTIFICATION</scope>
</reference>
<accession>A0A3B4D7T0</accession>
<feature type="signal peptide" evidence="10">
    <location>
        <begin position="1"/>
        <end position="21"/>
    </location>
</feature>
<dbReference type="Ensembl" id="ENSPNAT00000029354.2">
    <property type="protein sequence ID" value="ENSPNAP00000019483.2"/>
    <property type="gene ID" value="ENSPNAG00000026084.2"/>
</dbReference>
<evidence type="ECO:0000256" key="2">
    <source>
        <dbReference type="ARBA" id="ARBA00022692"/>
    </source>
</evidence>
<feature type="region of interest" description="Disordered" evidence="8">
    <location>
        <begin position="568"/>
        <end position="600"/>
    </location>
</feature>
<keyword evidence="5" id="KW-1015">Disulfide bond</keyword>
<feature type="compositionally biased region" description="Basic and acidic residues" evidence="8">
    <location>
        <begin position="570"/>
        <end position="600"/>
    </location>
</feature>
<reference evidence="12 13" key="1">
    <citation type="submission" date="2020-10" db="EMBL/GenBank/DDBJ databases">
        <title>Pygocentrus nattereri (red-bellied piranha) genome, fPygNat1, primary haplotype.</title>
        <authorList>
            <person name="Myers G."/>
            <person name="Meyer A."/>
            <person name="Karagic N."/>
            <person name="Pippel M."/>
            <person name="Winkler S."/>
            <person name="Tracey A."/>
            <person name="Wood J."/>
            <person name="Formenti G."/>
            <person name="Howe K."/>
            <person name="Fedrigo O."/>
            <person name="Jarvis E.D."/>
        </authorList>
    </citation>
    <scope>NUCLEOTIDE SEQUENCE [LARGE SCALE GENOMIC DNA]</scope>
</reference>
<dbReference type="PANTHER" id="PTHR11640:SF162">
    <property type="entry name" value="BASAL CELL ADHESION MOLECULE ISOFORM X1-RELATED"/>
    <property type="match status" value="1"/>
</dbReference>
<evidence type="ECO:0000256" key="8">
    <source>
        <dbReference type="SAM" id="MobiDB-lite"/>
    </source>
</evidence>
<keyword evidence="10" id="KW-0732">Signal</keyword>
<proteinExistence type="predicted"/>
<evidence type="ECO:0000256" key="4">
    <source>
        <dbReference type="ARBA" id="ARBA00023136"/>
    </source>
</evidence>
<dbReference type="InterPro" id="IPR036179">
    <property type="entry name" value="Ig-like_dom_sf"/>
</dbReference>
<evidence type="ECO:0000256" key="3">
    <source>
        <dbReference type="ARBA" id="ARBA00022989"/>
    </source>
</evidence>
<keyword evidence="13" id="KW-1185">Reference proteome</keyword>
<dbReference type="Gene3D" id="2.60.40.10">
    <property type="entry name" value="Immunoglobulins"/>
    <property type="match status" value="5"/>
</dbReference>
<dbReference type="Pfam" id="PF08205">
    <property type="entry name" value="C2-set_2"/>
    <property type="match status" value="1"/>
</dbReference>
<keyword evidence="2 9" id="KW-0812">Transmembrane</keyword>
<feature type="domain" description="Ig-like" evidence="11">
    <location>
        <begin position="137"/>
        <end position="240"/>
    </location>
</feature>
<dbReference type="PROSITE" id="PS50835">
    <property type="entry name" value="IG_LIKE"/>
    <property type="match status" value="5"/>
</dbReference>
<evidence type="ECO:0000256" key="6">
    <source>
        <dbReference type="ARBA" id="ARBA00023180"/>
    </source>
</evidence>